<organism evidence="3 4">
    <name type="scientific">Chionoecetes opilio</name>
    <name type="common">Atlantic snow crab</name>
    <name type="synonym">Cancer opilio</name>
    <dbReference type="NCBI Taxonomy" id="41210"/>
    <lineage>
        <taxon>Eukaryota</taxon>
        <taxon>Metazoa</taxon>
        <taxon>Ecdysozoa</taxon>
        <taxon>Arthropoda</taxon>
        <taxon>Crustacea</taxon>
        <taxon>Multicrustacea</taxon>
        <taxon>Malacostraca</taxon>
        <taxon>Eumalacostraca</taxon>
        <taxon>Eucarida</taxon>
        <taxon>Decapoda</taxon>
        <taxon>Pleocyemata</taxon>
        <taxon>Brachyura</taxon>
        <taxon>Eubrachyura</taxon>
        <taxon>Majoidea</taxon>
        <taxon>Majidae</taxon>
        <taxon>Chionoecetes</taxon>
    </lineage>
</organism>
<sequence length="237" mass="25893">MDTNCAHLRLPAFTYDIATWLIHLEASWAGSPEITDLHKFQALVSAIVSDVAACISSVFTAPPADGKYEALKTALVRSLGRSCEAYVAELDTLQCDGRPPSAFLSSMQDLNKAAGFILSEAMLRYHHTSLMPHPVRVQLAGLRGPVTIDEYAEFVDNIHVAYTTPPLLCSPTTPVPAAPPTGSERPRCLPQVTPLPPPRNSTVRLRDPWREGAMAIPWRTALQRTPASPTWLPPFSD</sequence>
<feature type="region of interest" description="Disordered" evidence="1">
    <location>
        <begin position="174"/>
        <end position="202"/>
    </location>
</feature>
<protein>
    <recommendedName>
        <fullName evidence="2">DUF7041 domain-containing protein</fullName>
    </recommendedName>
</protein>
<dbReference type="AlphaFoldDB" id="A0A8J5CWT6"/>
<reference evidence="3" key="1">
    <citation type="submission" date="2020-07" db="EMBL/GenBank/DDBJ databases">
        <title>The High-quality genome of the commercially important snow crab, Chionoecetes opilio.</title>
        <authorList>
            <person name="Jeong J.-H."/>
            <person name="Ryu S."/>
        </authorList>
    </citation>
    <scope>NUCLEOTIDE SEQUENCE</scope>
    <source>
        <strain evidence="3">MADBK_172401_WGS</strain>
        <tissue evidence="3">Digestive gland</tissue>
    </source>
</reference>
<evidence type="ECO:0000259" key="2">
    <source>
        <dbReference type="Pfam" id="PF23055"/>
    </source>
</evidence>
<dbReference type="EMBL" id="JACEEZ010007871">
    <property type="protein sequence ID" value="KAG0723691.1"/>
    <property type="molecule type" value="Genomic_DNA"/>
</dbReference>
<gene>
    <name evidence="3" type="ORF">GWK47_042183</name>
</gene>
<dbReference type="Pfam" id="PF23055">
    <property type="entry name" value="DUF7041"/>
    <property type="match status" value="1"/>
</dbReference>
<name>A0A8J5CWT6_CHIOP</name>
<dbReference type="OrthoDB" id="6260718at2759"/>
<proteinExistence type="predicted"/>
<comment type="caution">
    <text evidence="3">The sequence shown here is derived from an EMBL/GenBank/DDBJ whole genome shotgun (WGS) entry which is preliminary data.</text>
</comment>
<evidence type="ECO:0000256" key="1">
    <source>
        <dbReference type="SAM" id="MobiDB-lite"/>
    </source>
</evidence>
<dbReference type="Proteomes" id="UP000770661">
    <property type="component" value="Unassembled WGS sequence"/>
</dbReference>
<dbReference type="InterPro" id="IPR055469">
    <property type="entry name" value="DUF7041"/>
</dbReference>
<accession>A0A8J5CWT6</accession>
<dbReference type="PANTHER" id="PTHR33327">
    <property type="entry name" value="ENDONUCLEASE"/>
    <property type="match status" value="1"/>
</dbReference>
<evidence type="ECO:0000313" key="3">
    <source>
        <dbReference type="EMBL" id="KAG0723691.1"/>
    </source>
</evidence>
<feature type="domain" description="DUF7041" evidence="2">
    <location>
        <begin position="18"/>
        <end position="87"/>
    </location>
</feature>
<evidence type="ECO:0000313" key="4">
    <source>
        <dbReference type="Proteomes" id="UP000770661"/>
    </source>
</evidence>
<keyword evidence="4" id="KW-1185">Reference proteome</keyword>
<dbReference type="PANTHER" id="PTHR33327:SF3">
    <property type="entry name" value="RNA-DIRECTED DNA POLYMERASE"/>
    <property type="match status" value="1"/>
</dbReference>